<evidence type="ECO:0000313" key="1">
    <source>
        <dbReference type="EMBL" id="CAE0457309.1"/>
    </source>
</evidence>
<dbReference type="EMBL" id="HBIO01003159">
    <property type="protein sequence ID" value="CAE0457309.1"/>
    <property type="molecule type" value="Transcribed_RNA"/>
</dbReference>
<protein>
    <submittedName>
        <fullName evidence="1">Uncharacterized protein</fullName>
    </submittedName>
</protein>
<proteinExistence type="predicted"/>
<gene>
    <name evidence="1" type="ORF">CDEB00056_LOCUS2150</name>
</gene>
<accession>A0A7S3V4Z7</accession>
<reference evidence="1" key="1">
    <citation type="submission" date="2021-01" db="EMBL/GenBank/DDBJ databases">
        <authorList>
            <person name="Corre E."/>
            <person name="Pelletier E."/>
            <person name="Niang G."/>
            <person name="Scheremetjew M."/>
            <person name="Finn R."/>
            <person name="Kale V."/>
            <person name="Holt S."/>
            <person name="Cochrane G."/>
            <person name="Meng A."/>
            <person name="Brown T."/>
            <person name="Cohen L."/>
        </authorList>
    </citation>
    <scope>NUCLEOTIDE SEQUENCE</scope>
    <source>
        <strain evidence="1">MM31A-1</strain>
    </source>
</reference>
<sequence length="245" mass="26896">MIPPLLLAKIKVKICSCLASEEDIAAMNALQSLNGTLIEYYEISSENESKGGGMGRLVSGLFSTNSTSFGPSKGAELSICDSIGGPILKIDFEESDNDTGSETRKIPLKKIGGISPNDSFMSSASGICIYSKKKNENGESGELCRFNLKTLSGDDRDEVIAFMNTVKRWNEKRSIKANEDETDEDDDVQQKIGLGQTALKMKHFAEREIELSKQKRDRESRKARYLKDSGGLKYTAIAMANRSIS</sequence>
<name>A0A7S3V4Z7_9STRA</name>
<dbReference type="AlphaFoldDB" id="A0A7S3V4Z7"/>
<organism evidence="1">
    <name type="scientific">Chaetoceros debilis</name>
    <dbReference type="NCBI Taxonomy" id="122233"/>
    <lineage>
        <taxon>Eukaryota</taxon>
        <taxon>Sar</taxon>
        <taxon>Stramenopiles</taxon>
        <taxon>Ochrophyta</taxon>
        <taxon>Bacillariophyta</taxon>
        <taxon>Coscinodiscophyceae</taxon>
        <taxon>Chaetocerotophycidae</taxon>
        <taxon>Chaetocerotales</taxon>
        <taxon>Chaetocerotaceae</taxon>
        <taxon>Chaetoceros</taxon>
    </lineage>
</organism>